<dbReference type="PROSITE" id="PS00300">
    <property type="entry name" value="SRP54"/>
    <property type="match status" value="1"/>
</dbReference>
<keyword evidence="4 9" id="KW-0378">Hydrolase</keyword>
<evidence type="ECO:0000256" key="5">
    <source>
        <dbReference type="ARBA" id="ARBA00023134"/>
    </source>
</evidence>
<keyword evidence="12" id="KW-1185">Reference proteome</keyword>
<evidence type="ECO:0000256" key="6">
    <source>
        <dbReference type="ARBA" id="ARBA00023136"/>
    </source>
</evidence>
<accession>A0A1M5LJE3</accession>
<dbReference type="GO" id="GO:0005886">
    <property type="term" value="C:plasma membrane"/>
    <property type="evidence" value="ECO:0007669"/>
    <property type="project" value="UniProtKB-SubCell"/>
</dbReference>
<dbReference type="OrthoDB" id="9804720at2"/>
<gene>
    <name evidence="9" type="primary">ftsY</name>
    <name evidence="11" type="ORF">SAMN04488068_0937</name>
</gene>
<evidence type="ECO:0000256" key="3">
    <source>
        <dbReference type="ARBA" id="ARBA00022741"/>
    </source>
</evidence>
<feature type="domain" description="SRP54-type proteins GTP-binding" evidence="10">
    <location>
        <begin position="280"/>
        <end position="293"/>
    </location>
</feature>
<dbReference type="RefSeq" id="WP_072894642.1">
    <property type="nucleotide sequence ID" value="NZ_FQWZ01000002.1"/>
</dbReference>
<dbReference type="GO" id="GO:0006614">
    <property type="term" value="P:SRP-dependent cotranslational protein targeting to membrane"/>
    <property type="evidence" value="ECO:0007669"/>
    <property type="project" value="InterPro"/>
</dbReference>
<dbReference type="InterPro" id="IPR036225">
    <property type="entry name" value="SRP/SRP_N"/>
</dbReference>
<evidence type="ECO:0000256" key="1">
    <source>
        <dbReference type="ARBA" id="ARBA00022475"/>
    </source>
</evidence>
<comment type="function">
    <text evidence="9">Involved in targeting and insertion of nascent membrane proteins into the cytoplasmic membrane. Acts as a receptor for the complex formed by the signal recognition particle (SRP) and the ribosome-nascent chain (RNC). Interaction with SRP-RNC leads to the transfer of the RNC complex to the Sec translocase for insertion into the membrane, the hydrolysis of GTP by both Ffh and FtsY, and the dissociation of the SRP-FtsY complex into the individual components.</text>
</comment>
<dbReference type="SMART" id="SM00962">
    <property type="entry name" value="SRP54"/>
    <property type="match status" value="1"/>
</dbReference>
<comment type="similarity">
    <text evidence="9">Belongs to the GTP-binding SRP family. FtsY subfamily.</text>
</comment>
<dbReference type="GO" id="GO:0005047">
    <property type="term" value="F:signal recognition particle binding"/>
    <property type="evidence" value="ECO:0007669"/>
    <property type="project" value="TreeGrafter"/>
</dbReference>
<evidence type="ECO:0000256" key="7">
    <source>
        <dbReference type="ARBA" id="ARBA00023170"/>
    </source>
</evidence>
<dbReference type="InterPro" id="IPR003593">
    <property type="entry name" value="AAA+_ATPase"/>
</dbReference>
<dbReference type="Proteomes" id="UP000199758">
    <property type="component" value="Unassembled WGS sequence"/>
</dbReference>
<comment type="catalytic activity">
    <reaction evidence="8 9">
        <text>GTP + H2O = GDP + phosphate + H(+)</text>
        <dbReference type="Rhea" id="RHEA:19669"/>
        <dbReference type="ChEBI" id="CHEBI:15377"/>
        <dbReference type="ChEBI" id="CHEBI:15378"/>
        <dbReference type="ChEBI" id="CHEBI:37565"/>
        <dbReference type="ChEBI" id="CHEBI:43474"/>
        <dbReference type="ChEBI" id="CHEBI:58189"/>
        <dbReference type="EC" id="3.6.5.4"/>
    </reaction>
</comment>
<evidence type="ECO:0000256" key="2">
    <source>
        <dbReference type="ARBA" id="ARBA00022490"/>
    </source>
</evidence>
<dbReference type="EC" id="3.6.5.4" evidence="9"/>
<dbReference type="SUPFAM" id="SSF47364">
    <property type="entry name" value="Domain of the SRP/SRP receptor G-proteins"/>
    <property type="match status" value="1"/>
</dbReference>
<organism evidence="11 12">
    <name type="scientific">Hydrocarboniphaga daqingensis</name>
    <dbReference type="NCBI Taxonomy" id="490188"/>
    <lineage>
        <taxon>Bacteria</taxon>
        <taxon>Pseudomonadati</taxon>
        <taxon>Pseudomonadota</taxon>
        <taxon>Gammaproteobacteria</taxon>
        <taxon>Nevskiales</taxon>
        <taxon>Nevskiaceae</taxon>
        <taxon>Hydrocarboniphaga</taxon>
    </lineage>
</organism>
<dbReference type="Gene3D" id="1.20.120.140">
    <property type="entry name" value="Signal recognition particle SRP54, nucleotide-binding domain"/>
    <property type="match status" value="1"/>
</dbReference>
<comment type="subunit">
    <text evidence="9">Part of the signal recognition particle protein translocation system, which is composed of SRP and FtsY. SRP is a ribonucleoprotein composed of Ffh and a 4.5S RNA molecule.</text>
</comment>
<dbReference type="InterPro" id="IPR027417">
    <property type="entry name" value="P-loop_NTPase"/>
</dbReference>
<dbReference type="NCBIfam" id="TIGR00064">
    <property type="entry name" value="ftsY"/>
    <property type="match status" value="1"/>
</dbReference>
<dbReference type="PANTHER" id="PTHR43134">
    <property type="entry name" value="SIGNAL RECOGNITION PARTICLE RECEPTOR SUBUNIT ALPHA"/>
    <property type="match status" value="1"/>
</dbReference>
<feature type="binding site" evidence="9">
    <location>
        <begin position="113"/>
        <end position="120"/>
    </location>
    <ligand>
        <name>GTP</name>
        <dbReference type="ChEBI" id="CHEBI:37565"/>
    </ligand>
</feature>
<proteinExistence type="inferred from homology"/>
<evidence type="ECO:0000256" key="4">
    <source>
        <dbReference type="ARBA" id="ARBA00022801"/>
    </source>
</evidence>
<dbReference type="InterPro" id="IPR042101">
    <property type="entry name" value="SRP54_N_sf"/>
</dbReference>
<dbReference type="EMBL" id="FQWZ01000002">
    <property type="protein sequence ID" value="SHG65157.1"/>
    <property type="molecule type" value="Genomic_DNA"/>
</dbReference>
<dbReference type="InterPro" id="IPR000897">
    <property type="entry name" value="SRP54_GTPase_dom"/>
</dbReference>
<dbReference type="FunFam" id="3.40.50.300:FF:000053">
    <property type="entry name" value="Signal recognition particle receptor FtsY"/>
    <property type="match status" value="1"/>
</dbReference>
<dbReference type="Pfam" id="PF02881">
    <property type="entry name" value="SRP54_N"/>
    <property type="match status" value="1"/>
</dbReference>
<evidence type="ECO:0000259" key="10">
    <source>
        <dbReference type="PROSITE" id="PS00300"/>
    </source>
</evidence>
<keyword evidence="1 9" id="KW-1003">Cell membrane</keyword>
<keyword evidence="2 9" id="KW-0963">Cytoplasm</keyword>
<comment type="subcellular location">
    <subcellularLocation>
        <location evidence="9">Cell membrane</location>
        <topology evidence="9">Peripheral membrane protein</topology>
        <orientation evidence="9">Cytoplasmic side</orientation>
    </subcellularLocation>
    <subcellularLocation>
        <location evidence="9">Cytoplasm</location>
    </subcellularLocation>
</comment>
<sequence>MADLLSKFRTTLNKGLGGDSWLTKDISTLFSGAALSADALEELETRLLMADAGLEATQWLIDKVRADVDGGRIKTEKQLRDALRKALLELLQPIAKPLKIPAFVRPYILFVVGVNGVGKTTTIGKLAQRFKNDKLSVLLAAGDTFRAAAVQQLTTWAERTGTPILSQGEGADSASVIFDAVQSAKARGIDMVIADTAGRLHTQSHLMEELRKIKRVIQKHDAFAPHEVLLVVDATTGQNALNQAIQFHEAIGLTGIAVTKLDGTAKGGILLAIARRMALPIRYVGLGEAVDDLEVFDAGLYVESLIGGTGA</sequence>
<feature type="binding site" evidence="9">
    <location>
        <begin position="195"/>
        <end position="199"/>
    </location>
    <ligand>
        <name>GTP</name>
        <dbReference type="ChEBI" id="CHEBI:37565"/>
    </ligand>
</feature>
<keyword evidence="6 9" id="KW-0472">Membrane</keyword>
<dbReference type="PANTHER" id="PTHR43134:SF1">
    <property type="entry name" value="SIGNAL RECOGNITION PARTICLE RECEPTOR SUBUNIT ALPHA"/>
    <property type="match status" value="1"/>
</dbReference>
<dbReference type="Gene3D" id="3.40.50.300">
    <property type="entry name" value="P-loop containing nucleotide triphosphate hydrolases"/>
    <property type="match status" value="1"/>
</dbReference>
<dbReference type="CDD" id="cd17874">
    <property type="entry name" value="FtsY"/>
    <property type="match status" value="1"/>
</dbReference>
<evidence type="ECO:0000313" key="12">
    <source>
        <dbReference type="Proteomes" id="UP000199758"/>
    </source>
</evidence>
<dbReference type="Pfam" id="PF00448">
    <property type="entry name" value="SRP54"/>
    <property type="match status" value="1"/>
</dbReference>
<dbReference type="GO" id="GO:0005525">
    <property type="term" value="F:GTP binding"/>
    <property type="evidence" value="ECO:0007669"/>
    <property type="project" value="UniProtKB-UniRule"/>
</dbReference>
<dbReference type="SMART" id="SM00963">
    <property type="entry name" value="SRP54_N"/>
    <property type="match status" value="1"/>
</dbReference>
<dbReference type="HAMAP" id="MF_00920">
    <property type="entry name" value="FtsY"/>
    <property type="match status" value="1"/>
</dbReference>
<evidence type="ECO:0000256" key="9">
    <source>
        <dbReference type="HAMAP-Rule" id="MF_00920"/>
    </source>
</evidence>
<dbReference type="SUPFAM" id="SSF52540">
    <property type="entry name" value="P-loop containing nucleoside triphosphate hydrolases"/>
    <property type="match status" value="1"/>
</dbReference>
<dbReference type="STRING" id="490188.SAMN04488068_0937"/>
<dbReference type="GO" id="GO:0003924">
    <property type="term" value="F:GTPase activity"/>
    <property type="evidence" value="ECO:0007669"/>
    <property type="project" value="UniProtKB-UniRule"/>
</dbReference>
<name>A0A1M5LJE3_9GAMM</name>
<reference evidence="11 12" key="1">
    <citation type="submission" date="2016-11" db="EMBL/GenBank/DDBJ databases">
        <authorList>
            <person name="Jaros S."/>
            <person name="Januszkiewicz K."/>
            <person name="Wedrychowicz H."/>
        </authorList>
    </citation>
    <scope>NUCLEOTIDE SEQUENCE [LARGE SCALE GENOMIC DNA]</scope>
    <source>
        <strain evidence="11 12">CGMCC 1.7049</strain>
    </source>
</reference>
<keyword evidence="3 9" id="KW-0547">Nucleotide-binding</keyword>
<feature type="binding site" evidence="9">
    <location>
        <begin position="259"/>
        <end position="262"/>
    </location>
    <ligand>
        <name>GTP</name>
        <dbReference type="ChEBI" id="CHEBI:37565"/>
    </ligand>
</feature>
<dbReference type="SMART" id="SM00382">
    <property type="entry name" value="AAA"/>
    <property type="match status" value="1"/>
</dbReference>
<protein>
    <recommendedName>
        <fullName evidence="9">Signal recognition particle receptor FtsY</fullName>
        <shortName evidence="9">SRP receptor</shortName>
        <ecNumber evidence="9">3.6.5.4</ecNumber>
    </recommendedName>
</protein>
<evidence type="ECO:0000313" key="11">
    <source>
        <dbReference type="EMBL" id="SHG65157.1"/>
    </source>
</evidence>
<dbReference type="InterPro" id="IPR013822">
    <property type="entry name" value="Signal_recog_particl_SRP54_hlx"/>
</dbReference>
<keyword evidence="7 9" id="KW-0675">Receptor</keyword>
<dbReference type="GO" id="GO:0005737">
    <property type="term" value="C:cytoplasm"/>
    <property type="evidence" value="ECO:0007669"/>
    <property type="project" value="UniProtKB-SubCell"/>
</dbReference>
<keyword evidence="5 9" id="KW-0342">GTP-binding</keyword>
<evidence type="ECO:0000256" key="8">
    <source>
        <dbReference type="ARBA" id="ARBA00048027"/>
    </source>
</evidence>
<dbReference type="InterPro" id="IPR004390">
    <property type="entry name" value="SR_rcpt_FtsY"/>
</dbReference>
<dbReference type="AlphaFoldDB" id="A0A1M5LJE3"/>